<organism evidence="1 2">
    <name type="scientific">Elysia crispata</name>
    <name type="common">lettuce slug</name>
    <dbReference type="NCBI Taxonomy" id="231223"/>
    <lineage>
        <taxon>Eukaryota</taxon>
        <taxon>Metazoa</taxon>
        <taxon>Spiralia</taxon>
        <taxon>Lophotrochozoa</taxon>
        <taxon>Mollusca</taxon>
        <taxon>Gastropoda</taxon>
        <taxon>Heterobranchia</taxon>
        <taxon>Euthyneura</taxon>
        <taxon>Panpulmonata</taxon>
        <taxon>Sacoglossa</taxon>
        <taxon>Placobranchoidea</taxon>
        <taxon>Plakobranchidae</taxon>
        <taxon>Elysia</taxon>
    </lineage>
</organism>
<comment type="caution">
    <text evidence="1">The sequence shown here is derived from an EMBL/GenBank/DDBJ whole genome shotgun (WGS) entry which is preliminary data.</text>
</comment>
<sequence>MFTRFLDNVTDVVTLVTITEDLILIATRHQVDLSTLGQESGSEVTCFQVLTYVPTLYWADRHLVESIRTKNAIHSICRLEYLMIKNGQPSSLSEEKHCSQRSEACDKLRRLMLMYVKKIRPYRLDCPPGQGSPLGLSGHGLGRCRSDKPAPVGEQCRVKVHASLYPVLMGSSISYSLRISDPNILHSSFAVFGSDVTLGEGTCLTLSCPHGFKYREQFENQRSQYPSLMFRCVW</sequence>
<protein>
    <submittedName>
        <fullName evidence="1">Uncharacterized protein</fullName>
    </submittedName>
</protein>
<name>A0AAE0Z0M4_9GAST</name>
<accession>A0AAE0Z0M4</accession>
<proteinExistence type="predicted"/>
<reference evidence="1" key="1">
    <citation type="journal article" date="2023" name="G3 (Bethesda)">
        <title>A reference genome for the long-term kleptoplast-retaining sea slug Elysia crispata morphotype clarki.</title>
        <authorList>
            <person name="Eastman K.E."/>
            <person name="Pendleton A.L."/>
            <person name="Shaikh M.A."/>
            <person name="Suttiyut T."/>
            <person name="Ogas R."/>
            <person name="Tomko P."/>
            <person name="Gavelis G."/>
            <person name="Widhalm J.R."/>
            <person name="Wisecaver J.H."/>
        </authorList>
    </citation>
    <scope>NUCLEOTIDE SEQUENCE</scope>
    <source>
        <strain evidence="1">ECLA1</strain>
    </source>
</reference>
<dbReference type="Proteomes" id="UP001283361">
    <property type="component" value="Unassembled WGS sequence"/>
</dbReference>
<evidence type="ECO:0000313" key="2">
    <source>
        <dbReference type="Proteomes" id="UP001283361"/>
    </source>
</evidence>
<evidence type="ECO:0000313" key="1">
    <source>
        <dbReference type="EMBL" id="KAK3760567.1"/>
    </source>
</evidence>
<dbReference type="EMBL" id="JAWDGP010004972">
    <property type="protein sequence ID" value="KAK3760567.1"/>
    <property type="molecule type" value="Genomic_DNA"/>
</dbReference>
<dbReference type="AlphaFoldDB" id="A0AAE0Z0M4"/>
<keyword evidence="2" id="KW-1185">Reference proteome</keyword>
<gene>
    <name evidence="1" type="ORF">RRG08_022850</name>
</gene>